<dbReference type="RefSeq" id="WP_085893834.1">
    <property type="nucleotide sequence ID" value="NZ_FWFL01000012.1"/>
</dbReference>
<dbReference type="AlphaFoldDB" id="A0A1Y5TK43"/>
<evidence type="ECO:0000256" key="1">
    <source>
        <dbReference type="SAM" id="MobiDB-lite"/>
    </source>
</evidence>
<keyword evidence="4" id="KW-1185">Reference proteome</keyword>
<gene>
    <name evidence="3" type="ORF">PEL8287_03630</name>
</gene>
<evidence type="ECO:0000259" key="2">
    <source>
        <dbReference type="Pfam" id="PF09994"/>
    </source>
</evidence>
<sequence>MARPSKKPVNAKAANKKSPKSIVVCCDGTGNEIKENQSNVLKFYRILERDAAQIAFYHPGVGTISNSGAWEAFKNKAKGVFGLATGYGLDANVLEAYQFVLRNYEEGDDIYLFGFSRGAYTVRMLAGFMHLVGLLERDQEHLCGYALTAYKQASDKDDFTIAWRVQEVLRTRRAPIRFMGCWDTVGSVIIPRRDRMYLPSLQSLPYTRTNPSVKTFRHAMAIDERRRMFRLAEWSEPQKYKPNPFVPDDQAEDQDIGQHWFAGVHADIGGSYPEPESGLAKHPLKWMTDEAASHGLRFRKEMAKRLVEGRNPANSKRKYAKPDANGKLHDSMTWAWKILEYLPKRAKRMEWPERKDVLGFYLPLKEPRRIANDSEIHESVRERQKSGYSPVNLPPQI</sequence>
<proteinExistence type="predicted"/>
<dbReference type="Pfam" id="PF09994">
    <property type="entry name" value="T6SS_Tle1-like_cat"/>
    <property type="match status" value="1"/>
</dbReference>
<protein>
    <recommendedName>
        <fullName evidence="2">T6SS Phospholipase effector Tle1-like catalytic domain-containing protein</fullName>
    </recommendedName>
</protein>
<dbReference type="EMBL" id="FWFL01000012">
    <property type="protein sequence ID" value="SLN65810.1"/>
    <property type="molecule type" value="Genomic_DNA"/>
</dbReference>
<evidence type="ECO:0000313" key="4">
    <source>
        <dbReference type="Proteomes" id="UP000193827"/>
    </source>
</evidence>
<feature type="region of interest" description="Disordered" evidence="1">
    <location>
        <begin position="372"/>
        <end position="397"/>
    </location>
</feature>
<accession>A0A1Y5TK43</accession>
<dbReference type="Gene3D" id="3.40.50.1820">
    <property type="entry name" value="alpha/beta hydrolase"/>
    <property type="match status" value="1"/>
</dbReference>
<feature type="compositionally biased region" description="Basic and acidic residues" evidence="1">
    <location>
        <begin position="372"/>
        <end position="385"/>
    </location>
</feature>
<dbReference type="Proteomes" id="UP000193827">
    <property type="component" value="Unassembled WGS sequence"/>
</dbReference>
<dbReference type="InterPro" id="IPR029058">
    <property type="entry name" value="AB_hydrolase_fold"/>
</dbReference>
<dbReference type="OrthoDB" id="4378831at2"/>
<evidence type="ECO:0000313" key="3">
    <source>
        <dbReference type="EMBL" id="SLN65810.1"/>
    </source>
</evidence>
<reference evidence="3 4" key="1">
    <citation type="submission" date="2017-03" db="EMBL/GenBank/DDBJ databases">
        <authorList>
            <person name="Afonso C.L."/>
            <person name="Miller P.J."/>
            <person name="Scott M.A."/>
            <person name="Spackman E."/>
            <person name="Goraichik I."/>
            <person name="Dimitrov K.M."/>
            <person name="Suarez D.L."/>
            <person name="Swayne D.E."/>
        </authorList>
    </citation>
    <scope>NUCLEOTIDE SEQUENCE [LARGE SCALE GENOMIC DNA]</scope>
    <source>
        <strain evidence="3 4">CECT 8287</strain>
    </source>
</reference>
<dbReference type="InterPro" id="IPR018712">
    <property type="entry name" value="Tle1-like_cat"/>
</dbReference>
<name>A0A1Y5TK43_9RHOB</name>
<dbReference type="PANTHER" id="PTHR33840">
    <property type="match status" value="1"/>
</dbReference>
<dbReference type="SUPFAM" id="SSF53474">
    <property type="entry name" value="alpha/beta-Hydrolases"/>
    <property type="match status" value="1"/>
</dbReference>
<organism evidence="3 4">
    <name type="scientific">Roseovarius litorisediminis</name>
    <dbReference type="NCBI Taxonomy" id="1312363"/>
    <lineage>
        <taxon>Bacteria</taxon>
        <taxon>Pseudomonadati</taxon>
        <taxon>Pseudomonadota</taxon>
        <taxon>Alphaproteobacteria</taxon>
        <taxon>Rhodobacterales</taxon>
        <taxon>Roseobacteraceae</taxon>
        <taxon>Roseovarius</taxon>
    </lineage>
</organism>
<feature type="domain" description="T6SS Phospholipase effector Tle1-like catalytic" evidence="2">
    <location>
        <begin position="20"/>
        <end position="290"/>
    </location>
</feature>
<dbReference type="PANTHER" id="PTHR33840:SF1">
    <property type="entry name" value="TLE1 PHOSPHOLIPASE DOMAIN-CONTAINING PROTEIN"/>
    <property type="match status" value="1"/>
</dbReference>